<dbReference type="PANTHER" id="PTHR33110">
    <property type="entry name" value="F-BOX/KELCH-REPEAT PROTEIN-RELATED"/>
    <property type="match status" value="1"/>
</dbReference>
<reference evidence="3" key="1">
    <citation type="submission" date="2015-04" db="UniProtKB">
        <authorList>
            <consortium name="EnsemblPlants"/>
        </authorList>
    </citation>
    <scope>IDENTIFICATION</scope>
</reference>
<feature type="compositionally biased region" description="Basic and acidic residues" evidence="1">
    <location>
        <begin position="929"/>
        <end position="942"/>
    </location>
</feature>
<accession>A0A0E0A0T7</accession>
<feature type="domain" description="F-box" evidence="2">
    <location>
        <begin position="509"/>
        <end position="551"/>
    </location>
</feature>
<name>A0A0E0A0T7_9ORYZ</name>
<evidence type="ECO:0000313" key="4">
    <source>
        <dbReference type="Proteomes" id="UP000026961"/>
    </source>
</evidence>
<dbReference type="Gramene" id="OGLUM05G21770.1">
    <property type="protein sequence ID" value="OGLUM05G21770.1"/>
    <property type="gene ID" value="OGLUM05G21770"/>
</dbReference>
<keyword evidence="4" id="KW-1185">Reference proteome</keyword>
<feature type="domain" description="F-box" evidence="2">
    <location>
        <begin position="8"/>
        <end position="49"/>
    </location>
</feature>
<evidence type="ECO:0000313" key="3">
    <source>
        <dbReference type="EnsemblPlants" id="OGLUM05G21770.1"/>
    </source>
</evidence>
<feature type="region of interest" description="Disordered" evidence="1">
    <location>
        <begin position="916"/>
        <end position="998"/>
    </location>
</feature>
<evidence type="ECO:0000259" key="2">
    <source>
        <dbReference type="SMART" id="SM00256"/>
    </source>
</evidence>
<dbReference type="Gene3D" id="1.20.1280.50">
    <property type="match status" value="1"/>
</dbReference>
<feature type="compositionally biased region" description="Low complexity" evidence="1">
    <location>
        <begin position="494"/>
        <end position="503"/>
    </location>
</feature>
<sequence>MDALWCDLNADVLRLVHKRLPCLVDRRNMRRACKSWRAAVAAPAPPQQRPVPWILVPSAGGPTFSCAVGGCRRHDFGVPDYAREARYFGTYSGGWLFLNFGNTRGHGRHVLLSLRTKYRIGLPGIVYLHLNPEFIRDMVMIAATLSSPPEDEPCIGAAISSYWPPGMNGARVAVMPTAIEGVIGPILEDVIHHKEAFYFLTAQEHLHVFALPEFRVNRRGHLHIAPMEIRSFPHDGRDYDGRAVARYLVESRENLLMVVRFVSDPPQMPPRTSAFKVFEMVELPINNGEARYAWNELESLGGRMLFVARGCSKSYEVADYPGLGFSAGVYFLDDGRIYDEFTVLDDTARRYPCRDSGKWLLGAAEADNFLPEQALIDWWMKARMAFRTGYRSIFDSVFALTCWLLWEERNARVFEQKFRSIEQLVQNIKEEVIVWKTAGFYRLVAHLLHLPNQPTISFRFSLSKKKKIPFRFEKQRNPAHTAHRLASSPRHRQAAPPASPMDDAPWRELDADVLRLIHSRLPCHVDRRRMGRVCRNWRVAVAPQQQPPPPLPSILVPRADVGPSFACAIAGCATHAFRPPLPADARAARYFGAYDGRWLFVAFGQTKDYALLSLRTHHRLRIPYPYVSWVTVAATLSSPPENEDCLAAAICHYCQETGPRVHRFWRMGQHQAAVKRTRISVRNIMSATNLEDVIHHRGAFHFLTGEENLHVFPVPGFHEDGNGNLEIPPMVIRRFSRGGRDYDGKKVVVRYLVESGGYLLMVVRLAPFPPLQAPPPPRTSAFKVFEMVEPPPPTPINSSEAQYSWKELDSLGGRMLFVARGCSRSYDAGDYPRGLEFTAGVYFLDDGKLYGEERVIGAAAERRYPCRDSGKWLPLPAAAAAGRVDKLLPEQAPSNYSPPRLDLDVVSHCHRQLNSHRVVGGRGASPRPSCREDGGQVDDGREKHRRVDAHRQCDRDAPVSPPSSGPHDQGSRGNRRGDGDGDGATRRPACNVEYVSKH</sequence>
<dbReference type="HOGENOM" id="CLU_284191_0_0_1"/>
<feature type="compositionally biased region" description="Basic and acidic residues" evidence="1">
    <location>
        <begin position="975"/>
        <end position="985"/>
    </location>
</feature>
<dbReference type="EnsemblPlants" id="OGLUM05G21770.1">
    <property type="protein sequence ID" value="OGLUM05G21770.1"/>
    <property type="gene ID" value="OGLUM05G21770"/>
</dbReference>
<dbReference type="Pfam" id="PF03478">
    <property type="entry name" value="Beta-prop_KIB1-4"/>
    <property type="match status" value="2"/>
</dbReference>
<dbReference type="SMART" id="SM00256">
    <property type="entry name" value="FBOX"/>
    <property type="match status" value="2"/>
</dbReference>
<organism evidence="3">
    <name type="scientific">Oryza glumipatula</name>
    <dbReference type="NCBI Taxonomy" id="40148"/>
    <lineage>
        <taxon>Eukaryota</taxon>
        <taxon>Viridiplantae</taxon>
        <taxon>Streptophyta</taxon>
        <taxon>Embryophyta</taxon>
        <taxon>Tracheophyta</taxon>
        <taxon>Spermatophyta</taxon>
        <taxon>Magnoliopsida</taxon>
        <taxon>Liliopsida</taxon>
        <taxon>Poales</taxon>
        <taxon>Poaceae</taxon>
        <taxon>BOP clade</taxon>
        <taxon>Oryzoideae</taxon>
        <taxon>Oryzeae</taxon>
        <taxon>Oryzinae</taxon>
        <taxon>Oryza</taxon>
    </lineage>
</organism>
<protein>
    <recommendedName>
        <fullName evidence="2">F-box domain-containing protein</fullName>
    </recommendedName>
</protein>
<dbReference type="AlphaFoldDB" id="A0A0E0A0T7"/>
<dbReference type="PANTHER" id="PTHR33110:SF71">
    <property type="entry name" value="F-BOX_KELCH-REPEAT PROTEIN"/>
    <property type="match status" value="1"/>
</dbReference>
<dbReference type="STRING" id="40148.A0A0E0A0T7"/>
<dbReference type="InterPro" id="IPR005174">
    <property type="entry name" value="KIB1-4_b-propeller"/>
</dbReference>
<evidence type="ECO:0000256" key="1">
    <source>
        <dbReference type="SAM" id="MobiDB-lite"/>
    </source>
</evidence>
<dbReference type="Proteomes" id="UP000026961">
    <property type="component" value="Chromosome 5"/>
</dbReference>
<feature type="region of interest" description="Disordered" evidence="1">
    <location>
        <begin position="479"/>
        <end position="504"/>
    </location>
</feature>
<dbReference type="eggNOG" id="KOG0594">
    <property type="taxonomic scope" value="Eukaryota"/>
</dbReference>
<dbReference type="InterPro" id="IPR001810">
    <property type="entry name" value="F-box_dom"/>
</dbReference>
<proteinExistence type="predicted"/>
<reference evidence="3" key="2">
    <citation type="submission" date="2018-05" db="EMBL/GenBank/DDBJ databases">
        <title>OgluRS3 (Oryza glumaepatula Reference Sequence Version 3).</title>
        <authorList>
            <person name="Zhang J."/>
            <person name="Kudrna D."/>
            <person name="Lee S."/>
            <person name="Talag J."/>
            <person name="Welchert J."/>
            <person name="Wing R.A."/>
        </authorList>
    </citation>
    <scope>NUCLEOTIDE SEQUENCE [LARGE SCALE GENOMIC DNA]</scope>
</reference>